<dbReference type="InterPro" id="IPR007711">
    <property type="entry name" value="HigB-1"/>
</dbReference>
<dbReference type="Gene3D" id="3.30.2310.20">
    <property type="entry name" value="RelE-like"/>
    <property type="match status" value="1"/>
</dbReference>
<dbReference type="SUPFAM" id="SSF143011">
    <property type="entry name" value="RelE-like"/>
    <property type="match status" value="1"/>
</dbReference>
<sequence length="92" mass="10710">MIKSWRHKGLKDFFETGSKAGIIPEHSSKLGRILDRLAASVNPQDMNLPGYRLHRLQGREKEMWSVTVSGNWRVTFYFEGQDAILVDYLDYH</sequence>
<gene>
    <name evidence="1" type="ORF">HRI96_08030</name>
</gene>
<dbReference type="PANTHER" id="PTHR40266:SF2">
    <property type="entry name" value="TOXIN HIGB-1"/>
    <property type="match status" value="1"/>
</dbReference>
<reference evidence="1" key="1">
    <citation type="submission" date="2020-05" db="EMBL/GenBank/DDBJ databases">
        <authorList>
            <person name="Zeng H."/>
            <person name="Chan Y.K."/>
            <person name="Watt R.M."/>
        </authorList>
    </citation>
    <scope>NUCLEOTIDE SEQUENCE</scope>
    <source>
        <strain evidence="1">ATCC 700773</strain>
    </source>
</reference>
<protein>
    <submittedName>
        <fullName evidence="1">Type II toxin-antitoxin system RelE/ParE family toxin</fullName>
    </submittedName>
</protein>
<dbReference type="RefSeq" id="WP_210116859.1">
    <property type="nucleotide sequence ID" value="NZ_CP054257.1"/>
</dbReference>
<name>A0A975F065_9SPIR</name>
<evidence type="ECO:0000313" key="1">
    <source>
        <dbReference type="EMBL" id="QTQ12146.1"/>
    </source>
</evidence>
<dbReference type="EMBL" id="CP054257">
    <property type="protein sequence ID" value="QTQ12146.1"/>
    <property type="molecule type" value="Genomic_DNA"/>
</dbReference>
<dbReference type="AlphaFoldDB" id="A0A975F065"/>
<dbReference type="Pfam" id="PF05015">
    <property type="entry name" value="HigB-like_toxin"/>
    <property type="match status" value="1"/>
</dbReference>
<evidence type="ECO:0000313" key="2">
    <source>
        <dbReference type="Proteomes" id="UP000671995"/>
    </source>
</evidence>
<reference evidence="1" key="2">
    <citation type="journal article" date="2021" name="Microbiol. Resour. Announc.">
        <title>Complete Genome Sequences of Three Human Oral Treponema parvum Isolates.</title>
        <authorList>
            <person name="Zeng H."/>
            <person name="Watt R.M."/>
        </authorList>
    </citation>
    <scope>NUCLEOTIDE SEQUENCE</scope>
    <source>
        <strain evidence="1">ATCC 700773</strain>
    </source>
</reference>
<dbReference type="Proteomes" id="UP000671995">
    <property type="component" value="Chromosome"/>
</dbReference>
<accession>A0A975F065</accession>
<proteinExistence type="predicted"/>
<dbReference type="InterPro" id="IPR035093">
    <property type="entry name" value="RelE/ParE_toxin_dom_sf"/>
</dbReference>
<organism evidence="1 2">
    <name type="scientific">Treponema parvum</name>
    <dbReference type="NCBI Taxonomy" id="138851"/>
    <lineage>
        <taxon>Bacteria</taxon>
        <taxon>Pseudomonadati</taxon>
        <taxon>Spirochaetota</taxon>
        <taxon>Spirochaetia</taxon>
        <taxon>Spirochaetales</taxon>
        <taxon>Treponemataceae</taxon>
        <taxon>Treponema</taxon>
    </lineage>
</organism>
<dbReference type="PANTHER" id="PTHR40266">
    <property type="entry name" value="TOXIN HIGB-1"/>
    <property type="match status" value="1"/>
</dbReference>